<keyword evidence="6 7" id="KW-0460">Magnesium</keyword>
<comment type="pathway">
    <text evidence="8">Polyol metabolism; myo-inositol biosynthesis; myo-inositol from D-glucose 6-phosphate: step 2/2.</text>
</comment>
<dbReference type="PRINTS" id="PR00377">
    <property type="entry name" value="IMPHPHTASES"/>
</dbReference>
<evidence type="ECO:0000256" key="1">
    <source>
        <dbReference type="ARBA" id="ARBA00001033"/>
    </source>
</evidence>
<gene>
    <name evidence="9" type="ORF">K437DRAFT_220774</name>
</gene>
<evidence type="ECO:0000313" key="9">
    <source>
        <dbReference type="EMBL" id="KDN52359.1"/>
    </source>
</evidence>
<evidence type="ECO:0000256" key="6">
    <source>
        <dbReference type="ARBA" id="ARBA00022842"/>
    </source>
</evidence>
<dbReference type="InterPro" id="IPR000760">
    <property type="entry name" value="Inositol_monophosphatase-like"/>
</dbReference>
<dbReference type="GeneID" id="25262297"/>
<dbReference type="PROSITE" id="PS00630">
    <property type="entry name" value="IMP_2"/>
    <property type="match status" value="1"/>
</dbReference>
<dbReference type="Gene3D" id="3.40.190.80">
    <property type="match status" value="1"/>
</dbReference>
<dbReference type="HOGENOM" id="CLU_044118_1_2_1"/>
<dbReference type="GO" id="GO:0008934">
    <property type="term" value="F:inositol monophosphate 1-phosphatase activity"/>
    <property type="evidence" value="ECO:0007669"/>
    <property type="project" value="InterPro"/>
</dbReference>
<dbReference type="GO" id="GO:0046854">
    <property type="term" value="P:phosphatidylinositol phosphate biosynthetic process"/>
    <property type="evidence" value="ECO:0007669"/>
    <property type="project" value="InterPro"/>
</dbReference>
<name>A0A066WN15_TILAU</name>
<dbReference type="GO" id="GO:0006021">
    <property type="term" value="P:inositol biosynthetic process"/>
    <property type="evidence" value="ECO:0007669"/>
    <property type="project" value="UniProtKB-UniPathway"/>
</dbReference>
<dbReference type="EMBL" id="JMSN01000011">
    <property type="protein sequence ID" value="KDN52359.1"/>
    <property type="molecule type" value="Genomic_DNA"/>
</dbReference>
<proteinExistence type="inferred from homology"/>
<dbReference type="EC" id="3.1.3.25" evidence="8"/>
<feature type="binding site" evidence="7">
    <location>
        <position position="95"/>
    </location>
    <ligand>
        <name>Mg(2+)</name>
        <dbReference type="ChEBI" id="CHEBI:18420"/>
        <label>1</label>
        <note>catalytic</note>
    </ligand>
</feature>
<dbReference type="STRING" id="1037660.A0A066WN15"/>
<evidence type="ECO:0000313" key="10">
    <source>
        <dbReference type="Proteomes" id="UP000027361"/>
    </source>
</evidence>
<dbReference type="Pfam" id="PF00459">
    <property type="entry name" value="Inositol_P"/>
    <property type="match status" value="1"/>
</dbReference>
<organism evidence="9 10">
    <name type="scientific">Tilletiaria anomala (strain ATCC 24038 / CBS 436.72 / UBC 951)</name>
    <dbReference type="NCBI Taxonomy" id="1037660"/>
    <lineage>
        <taxon>Eukaryota</taxon>
        <taxon>Fungi</taxon>
        <taxon>Dikarya</taxon>
        <taxon>Basidiomycota</taxon>
        <taxon>Ustilaginomycotina</taxon>
        <taxon>Exobasidiomycetes</taxon>
        <taxon>Georgefischeriales</taxon>
        <taxon>Tilletiariaceae</taxon>
        <taxon>Tilletiaria</taxon>
    </lineage>
</organism>
<dbReference type="UniPathway" id="UPA00823">
    <property type="reaction ID" value="UER00788"/>
</dbReference>
<dbReference type="GO" id="GO:0007165">
    <property type="term" value="P:signal transduction"/>
    <property type="evidence" value="ECO:0007669"/>
    <property type="project" value="TreeGrafter"/>
</dbReference>
<dbReference type="PANTHER" id="PTHR20854">
    <property type="entry name" value="INOSITOL MONOPHOSPHATASE"/>
    <property type="match status" value="1"/>
</dbReference>
<accession>A0A066WN15</accession>
<evidence type="ECO:0000256" key="7">
    <source>
        <dbReference type="PIRSR" id="PIRSR600760-2"/>
    </source>
</evidence>
<feature type="binding site" evidence="7">
    <location>
        <position position="240"/>
    </location>
    <ligand>
        <name>Mg(2+)</name>
        <dbReference type="ChEBI" id="CHEBI:18420"/>
        <label>1</label>
        <note>catalytic</note>
    </ligand>
</feature>
<protein>
    <recommendedName>
        <fullName evidence="8">Inositol-1-monophosphatase</fullName>
        <ecNumber evidence="8">3.1.3.25</ecNumber>
    </recommendedName>
</protein>
<dbReference type="InterPro" id="IPR033942">
    <property type="entry name" value="IMPase"/>
</dbReference>
<dbReference type="InterPro" id="IPR020583">
    <property type="entry name" value="Inositol_monoP_metal-BS"/>
</dbReference>
<comment type="cofactor">
    <cofactor evidence="2 7 8">
        <name>Mg(2+)</name>
        <dbReference type="ChEBI" id="CHEBI:18420"/>
    </cofactor>
</comment>
<evidence type="ECO:0000256" key="8">
    <source>
        <dbReference type="RuleBase" id="RU364068"/>
    </source>
</evidence>
<feature type="binding site" evidence="7">
    <location>
        <position position="93"/>
    </location>
    <ligand>
        <name>Mg(2+)</name>
        <dbReference type="ChEBI" id="CHEBI:18420"/>
        <label>2</label>
    </ligand>
</feature>
<comment type="catalytic activity">
    <reaction evidence="1 8">
        <text>a myo-inositol phosphate + H2O = myo-inositol + phosphate</text>
        <dbReference type="Rhea" id="RHEA:24056"/>
        <dbReference type="ChEBI" id="CHEBI:15377"/>
        <dbReference type="ChEBI" id="CHEBI:17268"/>
        <dbReference type="ChEBI" id="CHEBI:43474"/>
        <dbReference type="ChEBI" id="CHEBI:84139"/>
        <dbReference type="EC" id="3.1.3.25"/>
    </reaction>
</comment>
<evidence type="ECO:0000256" key="3">
    <source>
        <dbReference type="ARBA" id="ARBA00009759"/>
    </source>
</evidence>
<dbReference type="Gene3D" id="3.30.540.10">
    <property type="entry name" value="Fructose-1,6-Bisphosphatase, subunit A, domain 1"/>
    <property type="match status" value="1"/>
</dbReference>
<dbReference type="PROSITE" id="PS00629">
    <property type="entry name" value="IMP_1"/>
    <property type="match status" value="1"/>
</dbReference>
<keyword evidence="10" id="KW-1185">Reference proteome</keyword>
<dbReference type="OMA" id="ERGLHPW"/>
<dbReference type="Proteomes" id="UP000027361">
    <property type="component" value="Unassembled WGS sequence"/>
</dbReference>
<dbReference type="AlphaFoldDB" id="A0A066WN15"/>
<feature type="binding site" evidence="7">
    <location>
        <position position="75"/>
    </location>
    <ligand>
        <name>Mg(2+)</name>
        <dbReference type="ChEBI" id="CHEBI:18420"/>
        <label>1</label>
        <note>catalytic</note>
    </ligand>
</feature>
<sequence>MSELNLQEVLDFAIDLAKKAGKAISDGQAKRFTEGTAAETKKNSADLLTEVDQATEKLVKEAITAKYPDHAFIGEESAQGSESVPEGGCWIVDPIDGTTNFVHGFPYCCISIGFTYKKEPVMGVIYAPFLDHLYYALQGHGAYLVTAQAPEPRRLPLAKPTPLPSMRQAVVAMEWGSDRRSEILEAKLQSFRRLCGDPEDVEGGKMVQGIRSIGSAALVSASIAAGSIDVYYEIGTWSWDQCAGTAILREAGGVTVGSKAWTSKALASDSMFGTVPPEVLMGRKYLSIRAIGDTPQESGRAAQKRLIKEFYDAVVEFDPK</sequence>
<keyword evidence="5 8" id="KW-0378">Hydrolase</keyword>
<comment type="similarity">
    <text evidence="3 8">Belongs to the inositol monophosphatase superfamily.</text>
</comment>
<dbReference type="FunFam" id="3.30.540.10:FF:000013">
    <property type="entry name" value="Inositol-1-monophosphatase"/>
    <property type="match status" value="1"/>
</dbReference>
<dbReference type="GO" id="GO:0046872">
    <property type="term" value="F:metal ion binding"/>
    <property type="evidence" value="ECO:0007669"/>
    <property type="project" value="UniProtKB-KW"/>
</dbReference>
<dbReference type="CDD" id="cd01639">
    <property type="entry name" value="IMPase"/>
    <property type="match status" value="1"/>
</dbReference>
<evidence type="ECO:0000256" key="2">
    <source>
        <dbReference type="ARBA" id="ARBA00001946"/>
    </source>
</evidence>
<keyword evidence="4 7" id="KW-0479">Metal-binding</keyword>
<evidence type="ECO:0000256" key="5">
    <source>
        <dbReference type="ARBA" id="ARBA00022801"/>
    </source>
</evidence>
<dbReference type="InParanoid" id="A0A066WN15"/>
<dbReference type="OrthoDB" id="10254945at2759"/>
<comment type="caution">
    <text evidence="9">The sequence shown here is derived from an EMBL/GenBank/DDBJ whole genome shotgun (WGS) entry which is preliminary data.</text>
</comment>
<reference evidence="9 10" key="1">
    <citation type="submission" date="2014-05" db="EMBL/GenBank/DDBJ databases">
        <title>Draft genome sequence of a rare smut relative, Tilletiaria anomala UBC 951.</title>
        <authorList>
            <consortium name="DOE Joint Genome Institute"/>
            <person name="Toome M."/>
            <person name="Kuo A."/>
            <person name="Henrissat B."/>
            <person name="Lipzen A."/>
            <person name="Tritt A."/>
            <person name="Yoshinaga Y."/>
            <person name="Zane M."/>
            <person name="Barry K."/>
            <person name="Grigoriev I.V."/>
            <person name="Spatafora J.W."/>
            <person name="Aimea M.C."/>
        </authorList>
    </citation>
    <scope>NUCLEOTIDE SEQUENCE [LARGE SCALE GENOMIC DNA]</scope>
    <source>
        <strain evidence="9 10">UBC 951</strain>
    </source>
</reference>
<dbReference type="RefSeq" id="XP_013245205.1">
    <property type="nucleotide sequence ID" value="XM_013389751.1"/>
</dbReference>
<dbReference type="PANTHER" id="PTHR20854:SF4">
    <property type="entry name" value="INOSITOL-1-MONOPHOSPHATASE-RELATED"/>
    <property type="match status" value="1"/>
</dbReference>
<dbReference type="InterPro" id="IPR020550">
    <property type="entry name" value="Inositol_monophosphatase_CS"/>
</dbReference>
<evidence type="ECO:0000256" key="4">
    <source>
        <dbReference type="ARBA" id="ARBA00022723"/>
    </source>
</evidence>
<feature type="binding site" evidence="7">
    <location>
        <position position="96"/>
    </location>
    <ligand>
        <name>Mg(2+)</name>
        <dbReference type="ChEBI" id="CHEBI:18420"/>
        <label>1</label>
        <note>catalytic</note>
    </ligand>
</feature>
<dbReference type="SUPFAM" id="SSF56655">
    <property type="entry name" value="Carbohydrate phosphatase"/>
    <property type="match status" value="1"/>
</dbReference>